<dbReference type="CDD" id="cd02198">
    <property type="entry name" value="YjgH_like"/>
    <property type="match status" value="1"/>
</dbReference>
<dbReference type="PANTHER" id="PTHR11803:SF44">
    <property type="entry name" value="RUTC FAMILY PROTEIN YJGH"/>
    <property type="match status" value="1"/>
</dbReference>
<accession>A0A2I8F5M0</accession>
<dbReference type="InterPro" id="IPR038743">
    <property type="entry name" value="YjgH-like"/>
</dbReference>
<protein>
    <recommendedName>
        <fullName evidence="3">RidA family protein</fullName>
    </recommendedName>
</protein>
<dbReference type="KEGG" id="pter:C2L65_43440"/>
<dbReference type="Proteomes" id="UP000243502">
    <property type="component" value="Chromosome 4"/>
</dbReference>
<proteinExistence type="predicted"/>
<dbReference type="Gene3D" id="3.30.1330.40">
    <property type="entry name" value="RutC-like"/>
    <property type="match status" value="1"/>
</dbReference>
<dbReference type="EMBL" id="CP026114">
    <property type="protein sequence ID" value="AUT66841.1"/>
    <property type="molecule type" value="Genomic_DNA"/>
</dbReference>
<dbReference type="InterPro" id="IPR006175">
    <property type="entry name" value="YjgF/YER057c/UK114"/>
</dbReference>
<dbReference type="SUPFAM" id="SSF55298">
    <property type="entry name" value="YjgF-like"/>
    <property type="match status" value="1"/>
</dbReference>
<dbReference type="Pfam" id="PF01042">
    <property type="entry name" value="Ribonuc_L-PSP"/>
    <property type="match status" value="1"/>
</dbReference>
<dbReference type="GO" id="GO:0019239">
    <property type="term" value="F:deaminase activity"/>
    <property type="evidence" value="ECO:0007669"/>
    <property type="project" value="TreeGrafter"/>
</dbReference>
<dbReference type="OrthoDB" id="9809792at2"/>
<organism evidence="1 2">
    <name type="scientific">Paraburkholderia terrae</name>
    <dbReference type="NCBI Taxonomy" id="311230"/>
    <lineage>
        <taxon>Bacteria</taxon>
        <taxon>Pseudomonadati</taxon>
        <taxon>Pseudomonadota</taxon>
        <taxon>Betaproteobacteria</taxon>
        <taxon>Burkholderiales</taxon>
        <taxon>Burkholderiaceae</taxon>
        <taxon>Paraburkholderia</taxon>
    </lineage>
</organism>
<evidence type="ECO:0000313" key="2">
    <source>
        <dbReference type="Proteomes" id="UP000243502"/>
    </source>
</evidence>
<gene>
    <name evidence="1" type="ORF">C2L65_43440</name>
</gene>
<dbReference type="GO" id="GO:0005829">
    <property type="term" value="C:cytosol"/>
    <property type="evidence" value="ECO:0007669"/>
    <property type="project" value="TreeGrafter"/>
</dbReference>
<evidence type="ECO:0000313" key="1">
    <source>
        <dbReference type="EMBL" id="AUT66841.1"/>
    </source>
</evidence>
<sequence>MMATPTSRQPIIPKPFQAFYDAYHFSPATRVGDTIWVSGQVGIGPDMKAGEGMQAQARIAFESLKAVLETAGASLSDVVELTTFHTNLRDEMEDFSAVKDAYFPACYPSWTAVGVTQLALPELCIEIRAVAVAGCGDG</sequence>
<dbReference type="PANTHER" id="PTHR11803">
    <property type="entry name" value="2-IMINOBUTANOATE/2-IMINOPROPANOATE DEAMINASE RIDA"/>
    <property type="match status" value="1"/>
</dbReference>
<dbReference type="InterPro" id="IPR035959">
    <property type="entry name" value="RutC-like_sf"/>
</dbReference>
<reference evidence="1 2" key="1">
    <citation type="submission" date="2018-01" db="EMBL/GenBank/DDBJ databases">
        <title>Species boundaries and ecological features among Paraburkholderia terrae DSMZ17804T, P. hospita DSMZ17164T and P. caribensis DSMZ13236T.</title>
        <authorList>
            <person name="Pratama A.A."/>
        </authorList>
    </citation>
    <scope>NUCLEOTIDE SEQUENCE [LARGE SCALE GENOMIC DNA]</scope>
    <source>
        <strain evidence="1 2">DSM 17804</strain>
    </source>
</reference>
<dbReference type="AlphaFoldDB" id="A0A2I8F5M0"/>
<evidence type="ECO:0008006" key="3">
    <source>
        <dbReference type="Google" id="ProtNLM"/>
    </source>
</evidence>
<name>A0A2I8F5M0_9BURK</name>